<feature type="domain" description="CusB-like beta-barrel" evidence="5">
    <location>
        <begin position="201"/>
        <end position="266"/>
    </location>
</feature>
<dbReference type="InterPro" id="IPR006143">
    <property type="entry name" value="RND_pump_MFP"/>
</dbReference>
<dbReference type="PANTHER" id="PTHR30469">
    <property type="entry name" value="MULTIDRUG RESISTANCE PROTEIN MDTA"/>
    <property type="match status" value="1"/>
</dbReference>
<dbReference type="SUPFAM" id="SSF111369">
    <property type="entry name" value="HlyD-like secretion proteins"/>
    <property type="match status" value="1"/>
</dbReference>
<dbReference type="InterPro" id="IPR058792">
    <property type="entry name" value="Beta-barrel_RND_2"/>
</dbReference>
<evidence type="ECO:0000256" key="3">
    <source>
        <dbReference type="ARBA" id="ARBA00022448"/>
    </source>
</evidence>
<evidence type="ECO:0000313" key="8">
    <source>
        <dbReference type="Proteomes" id="UP000249542"/>
    </source>
</evidence>
<dbReference type="Proteomes" id="UP000249542">
    <property type="component" value="Unassembled WGS sequence"/>
</dbReference>
<comment type="subcellular location">
    <subcellularLocation>
        <location evidence="1">Cell envelope</location>
    </subcellularLocation>
</comment>
<reference evidence="7 8" key="1">
    <citation type="submission" date="2018-06" db="EMBL/GenBank/DDBJ databases">
        <title>Genomic Encyclopedia of Archaeal and Bacterial Type Strains, Phase II (KMG-II): from individual species to whole genera.</title>
        <authorList>
            <person name="Goeker M."/>
        </authorList>
    </citation>
    <scope>NUCLEOTIDE SEQUENCE [LARGE SCALE GENOMIC DNA]</scope>
    <source>
        <strain evidence="7 8">DSM 15361</strain>
    </source>
</reference>
<dbReference type="Pfam" id="PF25967">
    <property type="entry name" value="RND-MFP_C"/>
    <property type="match status" value="1"/>
</dbReference>
<evidence type="ECO:0000259" key="4">
    <source>
        <dbReference type="Pfam" id="PF25917"/>
    </source>
</evidence>
<dbReference type="Gene3D" id="2.40.50.100">
    <property type="match status" value="1"/>
</dbReference>
<dbReference type="AlphaFoldDB" id="A0A2W7IA96"/>
<keyword evidence="3" id="KW-0813">Transport</keyword>
<dbReference type="GO" id="GO:1990281">
    <property type="term" value="C:efflux pump complex"/>
    <property type="evidence" value="ECO:0007669"/>
    <property type="project" value="TreeGrafter"/>
</dbReference>
<dbReference type="EMBL" id="QKYV01000002">
    <property type="protein sequence ID" value="PZW42452.1"/>
    <property type="molecule type" value="Genomic_DNA"/>
</dbReference>
<evidence type="ECO:0000256" key="2">
    <source>
        <dbReference type="ARBA" id="ARBA00009477"/>
    </source>
</evidence>
<keyword evidence="8" id="KW-1185">Reference proteome</keyword>
<feature type="domain" description="Multidrug resistance protein MdtA-like C-terminal permuted SH3" evidence="6">
    <location>
        <begin position="281"/>
        <end position="341"/>
    </location>
</feature>
<evidence type="ECO:0000313" key="7">
    <source>
        <dbReference type="EMBL" id="PZW42452.1"/>
    </source>
</evidence>
<evidence type="ECO:0000256" key="1">
    <source>
        <dbReference type="ARBA" id="ARBA00004196"/>
    </source>
</evidence>
<evidence type="ECO:0000259" key="5">
    <source>
        <dbReference type="Pfam" id="PF25954"/>
    </source>
</evidence>
<dbReference type="Pfam" id="PF25954">
    <property type="entry name" value="Beta-barrel_RND_2"/>
    <property type="match status" value="1"/>
</dbReference>
<dbReference type="RefSeq" id="WP_111540111.1">
    <property type="nucleotide sequence ID" value="NZ_QKYV01000002.1"/>
</dbReference>
<sequence>MLRKPFLYSIILGFLLLACNEKETSKKITPIGVKTITIGNTNGTTEITSESYPGTIQAQLDAQLSFQVSGDINKIHVSIGDYVEKGSLIASIDPTTYVEQYEAKKAQANLAQENYTRINEVYKKGSIAEIRMIEARSNFKQAQSAANAAYQNVKKTKLRAPFSGYIGNKMMETGDVASPGMPVVELLDMNKVQALISLSDREVNTYKVGDSATVTINALDKKFTGVLTEIAVQSGSQSPVYKAKITLPNPENVLKPGMACQASFNKSVKKTNTETENNLQSIILPVQVVSITDDGQNFVYIVDTNKNTAQRKFVEIGTLYNDGIAIEKGLKKGDVIITSGYHKLTNNTPVKVLSK</sequence>
<dbReference type="PROSITE" id="PS51257">
    <property type="entry name" value="PROKAR_LIPOPROTEIN"/>
    <property type="match status" value="1"/>
</dbReference>
<comment type="similarity">
    <text evidence="2">Belongs to the membrane fusion protein (MFP) (TC 8.A.1) family.</text>
</comment>
<accession>A0A2W7IA96</accession>
<name>A0A2W7IA96_9FLAO</name>
<organism evidence="7 8">
    <name type="scientific">Mesonia algae</name>
    <dbReference type="NCBI Taxonomy" id="213248"/>
    <lineage>
        <taxon>Bacteria</taxon>
        <taxon>Pseudomonadati</taxon>
        <taxon>Bacteroidota</taxon>
        <taxon>Flavobacteriia</taxon>
        <taxon>Flavobacteriales</taxon>
        <taxon>Flavobacteriaceae</taxon>
        <taxon>Mesonia</taxon>
    </lineage>
</organism>
<evidence type="ECO:0000259" key="6">
    <source>
        <dbReference type="Pfam" id="PF25967"/>
    </source>
</evidence>
<dbReference type="NCBIfam" id="TIGR01730">
    <property type="entry name" value="RND_mfp"/>
    <property type="match status" value="1"/>
</dbReference>
<dbReference type="InterPro" id="IPR058627">
    <property type="entry name" value="MdtA-like_C"/>
</dbReference>
<dbReference type="GO" id="GO:0015562">
    <property type="term" value="F:efflux transmembrane transporter activity"/>
    <property type="evidence" value="ECO:0007669"/>
    <property type="project" value="TreeGrafter"/>
</dbReference>
<proteinExistence type="inferred from homology"/>
<protein>
    <submittedName>
        <fullName evidence="7">RND family efflux transporter MFP subunit</fullName>
    </submittedName>
</protein>
<dbReference type="InterPro" id="IPR058625">
    <property type="entry name" value="MdtA-like_BSH"/>
</dbReference>
<feature type="domain" description="Multidrug resistance protein MdtA-like barrel-sandwich hybrid" evidence="4">
    <location>
        <begin position="63"/>
        <end position="181"/>
    </location>
</feature>
<dbReference type="Gene3D" id="2.40.30.170">
    <property type="match status" value="1"/>
</dbReference>
<dbReference type="Pfam" id="PF25917">
    <property type="entry name" value="BSH_RND"/>
    <property type="match status" value="1"/>
</dbReference>
<gene>
    <name evidence="7" type="ORF">LX95_00763</name>
</gene>
<comment type="caution">
    <text evidence="7">The sequence shown here is derived from an EMBL/GenBank/DDBJ whole genome shotgun (WGS) entry which is preliminary data.</text>
</comment>
<dbReference type="Gene3D" id="1.10.287.470">
    <property type="entry name" value="Helix hairpin bin"/>
    <property type="match status" value="1"/>
</dbReference>
<dbReference type="Gene3D" id="2.40.420.20">
    <property type="match status" value="1"/>
</dbReference>